<accession>A0A564UVY4</accession>
<gene>
    <name evidence="1" type="ORF">DLSSTS7063_03190</name>
</gene>
<reference evidence="1 2" key="1">
    <citation type="submission" date="2019-07" db="EMBL/GenBank/DDBJ databases">
        <authorList>
            <person name="Hibberd C M."/>
            <person name="Gehrig L. J."/>
            <person name="Chang H.-W."/>
            <person name="Venkatesh S."/>
        </authorList>
    </citation>
    <scope>NUCLEOTIDE SEQUENCE [LARGE SCALE GENOMIC DNA]</scope>
    <source>
        <strain evidence="1">Dorea_longicatena_SSTS_Bg7063</strain>
    </source>
</reference>
<organism evidence="1 2">
    <name type="scientific">Dorea longicatena</name>
    <dbReference type="NCBI Taxonomy" id="88431"/>
    <lineage>
        <taxon>Bacteria</taxon>
        <taxon>Bacillati</taxon>
        <taxon>Bacillota</taxon>
        <taxon>Clostridia</taxon>
        <taxon>Lachnospirales</taxon>
        <taxon>Lachnospiraceae</taxon>
        <taxon>Dorea</taxon>
    </lineage>
</organism>
<evidence type="ECO:0000313" key="1">
    <source>
        <dbReference type="EMBL" id="VUX23402.1"/>
    </source>
</evidence>
<dbReference type="Proteomes" id="UP000398619">
    <property type="component" value="Unassembled WGS sequence"/>
</dbReference>
<sequence>MTNVNIIVMGRRMEIIIDTKRVINVESSFVTE</sequence>
<protein>
    <submittedName>
        <fullName evidence="1">Uncharacterized protein</fullName>
    </submittedName>
</protein>
<evidence type="ECO:0000313" key="2">
    <source>
        <dbReference type="Proteomes" id="UP000398619"/>
    </source>
</evidence>
<proteinExistence type="predicted"/>
<name>A0A564UVY4_9FIRM</name>
<dbReference type="EMBL" id="CABHNM010000079">
    <property type="protein sequence ID" value="VUX23402.1"/>
    <property type="molecule type" value="Genomic_DNA"/>
</dbReference>
<dbReference type="AlphaFoldDB" id="A0A564UVY4"/>